<keyword evidence="4 7" id="KW-0689">Ribosomal protein</keyword>
<dbReference type="GO" id="GO:0006412">
    <property type="term" value="P:translation"/>
    <property type="evidence" value="ECO:0007669"/>
    <property type="project" value="UniProtKB-UniRule"/>
</dbReference>
<gene>
    <name evidence="7" type="primary">rplC</name>
    <name evidence="7" type="synonym">rpl3</name>
    <name evidence="11" type="ORF">DCF25_04090</name>
</gene>
<dbReference type="Gene3D" id="3.30.160.810">
    <property type="match status" value="1"/>
</dbReference>
<dbReference type="FunFam" id="3.30.160.810:FF:000001">
    <property type="entry name" value="50S ribosomal protein L3"/>
    <property type="match status" value="1"/>
</dbReference>
<evidence type="ECO:0000256" key="8">
    <source>
        <dbReference type="RuleBase" id="RU003905"/>
    </source>
</evidence>
<comment type="function">
    <text evidence="7 9">One of the primary rRNA binding proteins, it binds directly near the 3'-end of the 23S rRNA, where it nucleates assembly of the 50S subunit.</text>
</comment>
<dbReference type="GO" id="GO:0022625">
    <property type="term" value="C:cytosolic large ribosomal subunit"/>
    <property type="evidence" value="ECO:0007669"/>
    <property type="project" value="TreeGrafter"/>
</dbReference>
<dbReference type="InterPro" id="IPR000597">
    <property type="entry name" value="Ribosomal_uL3"/>
</dbReference>
<dbReference type="FunFam" id="2.40.30.10:FF:000065">
    <property type="entry name" value="50S ribosomal protein L3, chloroplastic"/>
    <property type="match status" value="1"/>
</dbReference>
<reference evidence="11 12" key="2">
    <citation type="submission" date="2018-06" db="EMBL/GenBank/DDBJ databases">
        <title>Metagenomic assembly of (sub)arctic Cyanobacteria and their associated microbiome from non-axenic cultures.</title>
        <authorList>
            <person name="Baurain D."/>
        </authorList>
    </citation>
    <scope>NUCLEOTIDE SEQUENCE [LARGE SCALE GENOMIC DNA]</scope>
    <source>
        <strain evidence="11">ULC129bin1</strain>
    </source>
</reference>
<evidence type="ECO:0000256" key="3">
    <source>
        <dbReference type="ARBA" id="ARBA00022884"/>
    </source>
</evidence>
<comment type="subunit">
    <text evidence="7 9">Part of the 50S ribosomal subunit. Forms a cluster with proteins L14 and L19.</text>
</comment>
<evidence type="ECO:0000256" key="10">
    <source>
        <dbReference type="SAM" id="MobiDB-lite"/>
    </source>
</evidence>
<dbReference type="PROSITE" id="PS00474">
    <property type="entry name" value="RIBOSOMAL_L3"/>
    <property type="match status" value="1"/>
</dbReference>
<dbReference type="InterPro" id="IPR009000">
    <property type="entry name" value="Transl_B-barrel_sf"/>
</dbReference>
<evidence type="ECO:0000256" key="4">
    <source>
        <dbReference type="ARBA" id="ARBA00022980"/>
    </source>
</evidence>
<feature type="region of interest" description="Disordered" evidence="10">
    <location>
        <begin position="122"/>
        <end position="155"/>
    </location>
</feature>
<keyword evidence="2 7" id="KW-0699">rRNA-binding</keyword>
<reference evidence="12" key="1">
    <citation type="submission" date="2018-04" db="EMBL/GenBank/DDBJ databases">
        <authorList>
            <person name="Cornet L."/>
        </authorList>
    </citation>
    <scope>NUCLEOTIDE SEQUENCE [LARGE SCALE GENOMIC DNA]</scope>
</reference>
<protein>
    <recommendedName>
        <fullName evidence="6 7">Large ribosomal subunit protein uL3</fullName>
    </recommendedName>
</protein>
<comment type="similarity">
    <text evidence="1 7 8">Belongs to the universal ribosomal protein uL3 family.</text>
</comment>
<proteinExistence type="inferred from homology"/>
<evidence type="ECO:0000256" key="6">
    <source>
        <dbReference type="ARBA" id="ARBA00035243"/>
    </source>
</evidence>
<name>A0A2W4UYS8_9CYAN</name>
<organism evidence="11 12">
    <name type="scientific">Leptolyngbya foveolarum</name>
    <dbReference type="NCBI Taxonomy" id="47253"/>
    <lineage>
        <taxon>Bacteria</taxon>
        <taxon>Bacillati</taxon>
        <taxon>Cyanobacteriota</taxon>
        <taxon>Cyanophyceae</taxon>
        <taxon>Leptolyngbyales</taxon>
        <taxon>Leptolyngbyaceae</taxon>
        <taxon>Leptolyngbya group</taxon>
        <taxon>Leptolyngbya</taxon>
    </lineage>
</organism>
<dbReference type="GO" id="GO:0019843">
    <property type="term" value="F:rRNA binding"/>
    <property type="evidence" value="ECO:0007669"/>
    <property type="project" value="UniProtKB-UniRule"/>
</dbReference>
<evidence type="ECO:0000256" key="2">
    <source>
        <dbReference type="ARBA" id="ARBA00022730"/>
    </source>
</evidence>
<evidence type="ECO:0000313" key="12">
    <source>
        <dbReference type="Proteomes" id="UP000249354"/>
    </source>
</evidence>
<evidence type="ECO:0000256" key="7">
    <source>
        <dbReference type="HAMAP-Rule" id="MF_01325"/>
    </source>
</evidence>
<dbReference type="InterPro" id="IPR019927">
    <property type="entry name" value="Ribosomal_uL3_bac/org-type"/>
</dbReference>
<evidence type="ECO:0000256" key="9">
    <source>
        <dbReference type="RuleBase" id="RU003906"/>
    </source>
</evidence>
<dbReference type="AlphaFoldDB" id="A0A2W4UYS8"/>
<comment type="caution">
    <text evidence="11">The sequence shown here is derived from an EMBL/GenBank/DDBJ whole genome shotgun (WGS) entry which is preliminary data.</text>
</comment>
<dbReference type="Proteomes" id="UP000249354">
    <property type="component" value="Unassembled WGS sequence"/>
</dbReference>
<dbReference type="Pfam" id="PF00297">
    <property type="entry name" value="Ribosomal_L3"/>
    <property type="match status" value="1"/>
</dbReference>
<dbReference type="SUPFAM" id="SSF50447">
    <property type="entry name" value="Translation proteins"/>
    <property type="match status" value="1"/>
</dbReference>
<sequence>MSVGILGTKLGMTTVFDDIGNAIPVSVVQAGPCFVTQVKTKETDGYASVQIGFKEVKEKALNRPKLGHLKKSGTSPVRHLIEYRTKEADGAFELGQEMGAARFEAGQLIDVSGISIGRGFAGNQKRNNFRRGPMSHGSKNHRAPGSTGAGTTPGRVYPGKKMAGQMGNKKVTIRKLSIVRVDGDRNLLLVKGAVPGKPGTLLNIRPATIVGQQ</sequence>
<dbReference type="PANTHER" id="PTHR11229">
    <property type="entry name" value="50S RIBOSOMAL PROTEIN L3"/>
    <property type="match status" value="1"/>
</dbReference>
<evidence type="ECO:0000256" key="5">
    <source>
        <dbReference type="ARBA" id="ARBA00023274"/>
    </source>
</evidence>
<feature type="compositionally biased region" description="Low complexity" evidence="10">
    <location>
        <begin position="143"/>
        <end position="154"/>
    </location>
</feature>
<dbReference type="GO" id="GO:0003735">
    <property type="term" value="F:structural constituent of ribosome"/>
    <property type="evidence" value="ECO:0007669"/>
    <property type="project" value="UniProtKB-UniRule"/>
</dbReference>
<keyword evidence="3 7" id="KW-0694">RNA-binding</keyword>
<dbReference type="EMBL" id="QBMC01000015">
    <property type="protein sequence ID" value="PZO22009.1"/>
    <property type="molecule type" value="Genomic_DNA"/>
</dbReference>
<dbReference type="NCBIfam" id="TIGR03625">
    <property type="entry name" value="L3_bact"/>
    <property type="match status" value="1"/>
</dbReference>
<dbReference type="HAMAP" id="MF_01325_B">
    <property type="entry name" value="Ribosomal_uL3_B"/>
    <property type="match status" value="1"/>
</dbReference>
<keyword evidence="5 7" id="KW-0687">Ribonucleoprotein</keyword>
<dbReference type="PANTHER" id="PTHR11229:SF16">
    <property type="entry name" value="LARGE RIBOSOMAL SUBUNIT PROTEIN UL3C"/>
    <property type="match status" value="1"/>
</dbReference>
<dbReference type="Gene3D" id="2.40.30.10">
    <property type="entry name" value="Translation factors"/>
    <property type="match status" value="1"/>
</dbReference>
<accession>A0A2W4UYS8</accession>
<evidence type="ECO:0000256" key="1">
    <source>
        <dbReference type="ARBA" id="ARBA00006540"/>
    </source>
</evidence>
<dbReference type="InterPro" id="IPR019926">
    <property type="entry name" value="Ribosomal_uL3_CS"/>
</dbReference>
<evidence type="ECO:0000313" key="11">
    <source>
        <dbReference type="EMBL" id="PZO22009.1"/>
    </source>
</evidence>